<evidence type="ECO:0000313" key="3">
    <source>
        <dbReference type="EMBL" id="TKK85025.1"/>
    </source>
</evidence>
<gene>
    <name evidence="2" type="ORF">CGZ46_10470</name>
    <name evidence="1" type="ORF">DAI13_11695</name>
    <name evidence="3" type="ORF">EY666_09595</name>
</gene>
<reference evidence="2" key="3">
    <citation type="submission" date="2019-07" db="EMBL/GenBank/DDBJ databases">
        <title>Transferable Resistance Gene optrA in Enterococcus faecalis from Swine in Brazil.</title>
        <authorList>
            <person name="Almeida L.M."/>
            <person name="Lebreton F."/>
            <person name="Gaca A."/>
            <person name="Bispo P.M."/>
            <person name="Saavedra J."/>
            <person name="Filsner P."/>
            <person name="Moreno A.M."/>
            <person name="Mamizuka E.M."/>
            <person name="Gilmore M.S."/>
        </authorList>
    </citation>
    <scope>NUCLEOTIDE SEQUENCE</scope>
    <source>
        <strain evidence="2">L15</strain>
    </source>
</reference>
<dbReference type="EMBL" id="CP042213">
    <property type="protein sequence ID" value="QFY93102.1"/>
    <property type="molecule type" value="Genomic_DNA"/>
</dbReference>
<sequence>MVAHVNQRVDKIRQTVGKVYGLKLATIVEGL</sequence>
<evidence type="ECO:0000313" key="4">
    <source>
        <dbReference type="Proteomes" id="UP000244140"/>
    </source>
</evidence>
<dbReference type="Proteomes" id="UP000305511">
    <property type="component" value="Unassembled WGS sequence"/>
</dbReference>
<dbReference type="EMBL" id="PZZH01000001">
    <property type="protein sequence ID" value="PTN78382.1"/>
    <property type="molecule type" value="Genomic_DNA"/>
</dbReference>
<protein>
    <submittedName>
        <fullName evidence="3">Uncharacterized protein</fullName>
    </submittedName>
</protein>
<dbReference type="AlphaFoldDB" id="A0A2T5D5U7"/>
<name>A0A2T5D5U7_ENTFL</name>
<evidence type="ECO:0000313" key="1">
    <source>
        <dbReference type="EMBL" id="PTN78382.1"/>
    </source>
</evidence>
<dbReference type="Proteomes" id="UP000244140">
    <property type="component" value="Unassembled WGS sequence"/>
</dbReference>
<evidence type="ECO:0000313" key="5">
    <source>
        <dbReference type="Proteomes" id="UP000305511"/>
    </source>
</evidence>
<accession>A0A2T5D5U7</accession>
<proteinExistence type="predicted"/>
<reference evidence="3 5" key="2">
    <citation type="submission" date="2019-02" db="EMBL/GenBank/DDBJ databases">
        <title>Bacteria dissemination in different level of health care in South Africa: the effectiveness of infections prevention and control.</title>
        <authorList>
            <person name="Shobo C."/>
            <person name="Amoako D.G."/>
            <person name="Allam M."/>
            <person name="Ismail A."/>
            <person name="Bester L.A."/>
            <person name="Essack S.Y."/>
        </authorList>
    </citation>
    <scope>NUCLEOTIDE SEQUENCE [LARGE SCALE GENOMIC DNA]</scope>
    <source>
        <strain evidence="3 5">2SIL2</strain>
    </source>
</reference>
<evidence type="ECO:0000313" key="2">
    <source>
        <dbReference type="EMBL" id="QFY93102.1"/>
    </source>
</evidence>
<dbReference type="EMBL" id="SIYF01000225">
    <property type="protein sequence ID" value="TKK85025.1"/>
    <property type="molecule type" value="Genomic_DNA"/>
</dbReference>
<organism evidence="3 5">
    <name type="scientific">Enterococcus faecalis</name>
    <name type="common">Streptococcus faecalis</name>
    <dbReference type="NCBI Taxonomy" id="1351"/>
    <lineage>
        <taxon>Bacteria</taxon>
        <taxon>Bacillati</taxon>
        <taxon>Bacillota</taxon>
        <taxon>Bacilli</taxon>
        <taxon>Lactobacillales</taxon>
        <taxon>Enterococcaceae</taxon>
        <taxon>Enterococcus</taxon>
    </lineage>
</organism>
<reference evidence="1 4" key="1">
    <citation type="submission" date="2018-04" db="EMBL/GenBank/DDBJ databases">
        <authorList>
            <person name="Van Tyne D."/>
        </authorList>
    </citation>
    <scope>NUCLEOTIDE SEQUENCE [LARGE SCALE GENOMIC DNA]</scope>
    <source>
        <strain evidence="1 4">B2535</strain>
    </source>
</reference>